<accession>A0ABC9U1T6</accession>
<evidence type="ECO:0000256" key="1">
    <source>
        <dbReference type="SAM" id="MobiDB-lite"/>
    </source>
</evidence>
<feature type="compositionally biased region" description="Basic and acidic residues" evidence="1">
    <location>
        <begin position="69"/>
        <end position="80"/>
    </location>
</feature>
<dbReference type="EMBL" id="AWSU01000073">
    <property type="protein sequence ID" value="ERI79394.1"/>
    <property type="molecule type" value="Genomic_DNA"/>
</dbReference>
<reference evidence="2 3" key="1">
    <citation type="submission" date="2013-07" db="EMBL/GenBank/DDBJ databases">
        <authorList>
            <person name="Weinstock G."/>
            <person name="Sodergren E."/>
            <person name="Wylie T."/>
            <person name="Fulton L."/>
            <person name="Fulton R."/>
            <person name="Fronick C."/>
            <person name="O'Laughlin M."/>
            <person name="Godfrey J."/>
            <person name="Miner T."/>
            <person name="Herter B."/>
            <person name="Appelbaum E."/>
            <person name="Cordes M."/>
            <person name="Lek S."/>
            <person name="Wollam A."/>
            <person name="Pepin K.H."/>
            <person name="Palsikar V.B."/>
            <person name="Mitreva M."/>
            <person name="Wilson R.K."/>
        </authorList>
    </citation>
    <scope>NUCLEOTIDE SEQUENCE [LARGE SCALE GENOMIC DNA]</scope>
    <source>
        <strain evidence="2 3">ATCC 14940</strain>
    </source>
</reference>
<name>A0ABC9U1T6_CLOSY</name>
<feature type="non-terminal residue" evidence="2">
    <location>
        <position position="99"/>
    </location>
</feature>
<gene>
    <name evidence="2" type="ORF">CLOSYM_00904</name>
</gene>
<evidence type="ECO:0000313" key="3">
    <source>
        <dbReference type="Proteomes" id="UP000016491"/>
    </source>
</evidence>
<evidence type="ECO:0000313" key="2">
    <source>
        <dbReference type="EMBL" id="ERI79394.1"/>
    </source>
</evidence>
<feature type="region of interest" description="Disordered" evidence="1">
    <location>
        <begin position="1"/>
        <end position="80"/>
    </location>
</feature>
<comment type="caution">
    <text evidence="2">The sequence shown here is derived from an EMBL/GenBank/DDBJ whole genome shotgun (WGS) entry which is preliminary data.</text>
</comment>
<proteinExistence type="predicted"/>
<protein>
    <submittedName>
        <fullName evidence="2">Uncharacterized protein</fullName>
    </submittedName>
</protein>
<sequence length="99" mass="10943">MTLQEMIARQRQLTETARQERRNLTAEEQAEFDNLQCQIDMKSGTSSEGENGVPATGNRGQCGPPEGSAGREEEAQRAALAERTRIREITGLCARFGMD</sequence>
<dbReference type="Proteomes" id="UP000016491">
    <property type="component" value="Unassembled WGS sequence"/>
</dbReference>
<organism evidence="2 3">
    <name type="scientific">[Clostridium] symbiosum ATCC 14940</name>
    <dbReference type="NCBI Taxonomy" id="411472"/>
    <lineage>
        <taxon>Bacteria</taxon>
        <taxon>Bacillati</taxon>
        <taxon>Bacillota</taxon>
        <taxon>Clostridia</taxon>
        <taxon>Lachnospirales</taxon>
        <taxon>Lachnospiraceae</taxon>
        <taxon>Otoolea</taxon>
    </lineage>
</organism>
<dbReference type="AlphaFoldDB" id="A0ABC9U1T6"/>